<dbReference type="InterPro" id="IPR010582">
    <property type="entry name" value="Catalase_immune_responsive"/>
</dbReference>
<accession>A0A9Q0MZJ7</accession>
<evidence type="ECO:0000256" key="2">
    <source>
        <dbReference type="ARBA" id="ARBA00022559"/>
    </source>
</evidence>
<dbReference type="GO" id="GO:0004096">
    <property type="term" value="F:catalase activity"/>
    <property type="evidence" value="ECO:0007669"/>
    <property type="project" value="UniProtKB-EC"/>
</dbReference>
<dbReference type="PANTHER" id="PTHR11465:SF9">
    <property type="entry name" value="CATALASE"/>
    <property type="match status" value="1"/>
</dbReference>
<organism evidence="11 12">
    <name type="scientific">Pseudolycoriella hygida</name>
    <dbReference type="NCBI Taxonomy" id="35572"/>
    <lineage>
        <taxon>Eukaryota</taxon>
        <taxon>Metazoa</taxon>
        <taxon>Ecdysozoa</taxon>
        <taxon>Arthropoda</taxon>
        <taxon>Hexapoda</taxon>
        <taxon>Insecta</taxon>
        <taxon>Pterygota</taxon>
        <taxon>Neoptera</taxon>
        <taxon>Endopterygota</taxon>
        <taxon>Diptera</taxon>
        <taxon>Nematocera</taxon>
        <taxon>Sciaroidea</taxon>
        <taxon>Sciaridae</taxon>
        <taxon>Pseudolycoriella</taxon>
    </lineage>
</organism>
<dbReference type="InterPro" id="IPR020835">
    <property type="entry name" value="Catalase_sf"/>
</dbReference>
<dbReference type="InterPro" id="IPR002226">
    <property type="entry name" value="Catalase_haem_BS"/>
</dbReference>
<dbReference type="EMBL" id="WJQU01000002">
    <property type="protein sequence ID" value="KAJ6640850.1"/>
    <property type="molecule type" value="Genomic_DNA"/>
</dbReference>
<evidence type="ECO:0000256" key="6">
    <source>
        <dbReference type="ARBA" id="ARBA00023004"/>
    </source>
</evidence>
<dbReference type="Gene3D" id="2.40.180.10">
    <property type="entry name" value="Catalase core domain"/>
    <property type="match status" value="1"/>
</dbReference>
<keyword evidence="12" id="KW-1185">Reference proteome</keyword>
<dbReference type="GO" id="GO:0005739">
    <property type="term" value="C:mitochondrion"/>
    <property type="evidence" value="ECO:0007669"/>
    <property type="project" value="TreeGrafter"/>
</dbReference>
<dbReference type="OrthoDB" id="7772831at2759"/>
<evidence type="ECO:0000256" key="9">
    <source>
        <dbReference type="SAM" id="SignalP"/>
    </source>
</evidence>
<sequence>MLLIAITVFSLVPLQQAQFTRSQCTSVNQLVCYAKENPFDPKSYGTTASGRVFPSMLATQTVGKWGPTLLQDVFLIEKLQSLNRERIPPRIGHAKGAGAFGYFQVTKDISKYTKALFLQPGKKTDVVARFSTQVGEIGSSDTTVDAKGFAVKFYTEDGNHDFVGLNIDVFGHRDATILPDLLHARMKNPQTHLQDLTAFWDIASERAETMLFILFFFSETAYVKSYRFIDGFGIHTFKLVNKDNKPTFAKFTFTSDATDKSYFNATEALTTAGFFPEYLTKELYDSIALHKYPTWTLNIQVLTPKQAQTLPFSPFDATKYWNTTEFPLIPVGKLVLNRNPHNYFNDVEQAAFCPTRMVPGIEPTPDRLLIARMFAYRDAQIYRLGVNHEQIPVNRCPFGAKNYERDGFMNVGSNGGNGPNYFPNTYHGPTNNNNDYYNELPFDVDSLRVDRIDLKNEDNFSQCKLYWNSLTERQKNIVLENISLSLAEVDTRVVDKVIRNLMRPISTDFENKFKRKFATIAMNAS</sequence>
<dbReference type="PROSITE" id="PS00437">
    <property type="entry name" value="CATALASE_1"/>
    <property type="match status" value="1"/>
</dbReference>
<proteinExistence type="inferred from homology"/>
<evidence type="ECO:0000313" key="12">
    <source>
        <dbReference type="Proteomes" id="UP001151699"/>
    </source>
</evidence>
<protein>
    <submittedName>
        <fullName evidence="11">Catalase</fullName>
    </submittedName>
</protein>
<comment type="similarity">
    <text evidence="1">Belongs to the catalase family.</text>
</comment>
<dbReference type="AlphaFoldDB" id="A0A9Q0MZJ7"/>
<name>A0A9Q0MZJ7_9DIPT</name>
<evidence type="ECO:0000256" key="1">
    <source>
        <dbReference type="ARBA" id="ARBA00005329"/>
    </source>
</evidence>
<evidence type="ECO:0000256" key="7">
    <source>
        <dbReference type="ARBA" id="ARBA00023324"/>
    </source>
</evidence>
<keyword evidence="7" id="KW-0376">Hydrogen peroxide</keyword>
<keyword evidence="3 8" id="KW-0349">Heme</keyword>
<dbReference type="GO" id="GO:0020037">
    <property type="term" value="F:heme binding"/>
    <property type="evidence" value="ECO:0007669"/>
    <property type="project" value="InterPro"/>
</dbReference>
<dbReference type="GO" id="GO:0005777">
    <property type="term" value="C:peroxisome"/>
    <property type="evidence" value="ECO:0007669"/>
    <property type="project" value="TreeGrafter"/>
</dbReference>
<dbReference type="GO" id="GO:0046872">
    <property type="term" value="F:metal ion binding"/>
    <property type="evidence" value="ECO:0007669"/>
    <property type="project" value="UniProtKB-KW"/>
</dbReference>
<evidence type="ECO:0000256" key="3">
    <source>
        <dbReference type="ARBA" id="ARBA00022617"/>
    </source>
</evidence>
<dbReference type="SMART" id="SM01060">
    <property type="entry name" value="Catalase"/>
    <property type="match status" value="1"/>
</dbReference>
<dbReference type="SUPFAM" id="SSF56634">
    <property type="entry name" value="Heme-dependent catalase-like"/>
    <property type="match status" value="1"/>
</dbReference>
<feature type="signal peptide" evidence="9">
    <location>
        <begin position="1"/>
        <end position="17"/>
    </location>
</feature>
<reference evidence="11" key="1">
    <citation type="submission" date="2022-07" db="EMBL/GenBank/DDBJ databases">
        <authorList>
            <person name="Trinca V."/>
            <person name="Uliana J.V.C."/>
            <person name="Torres T.T."/>
            <person name="Ward R.J."/>
            <person name="Monesi N."/>
        </authorList>
    </citation>
    <scope>NUCLEOTIDE SEQUENCE</scope>
    <source>
        <strain evidence="11">HSMRA1968</strain>
        <tissue evidence="11">Whole embryos</tissue>
    </source>
</reference>
<dbReference type="PIRSF" id="PIRSF038928">
    <property type="entry name" value="Catalase_clade1-3"/>
    <property type="match status" value="1"/>
</dbReference>
<dbReference type="Pfam" id="PF06628">
    <property type="entry name" value="Catalase-rel"/>
    <property type="match status" value="1"/>
</dbReference>
<comment type="cofactor">
    <cofactor evidence="8">
        <name>heme</name>
        <dbReference type="ChEBI" id="CHEBI:30413"/>
    </cofactor>
</comment>
<evidence type="ECO:0000256" key="5">
    <source>
        <dbReference type="ARBA" id="ARBA00023002"/>
    </source>
</evidence>
<feature type="chain" id="PRO_5040175068" evidence="9">
    <location>
        <begin position="18"/>
        <end position="525"/>
    </location>
</feature>
<keyword evidence="5" id="KW-0560">Oxidoreductase</keyword>
<feature type="domain" description="Catalase core" evidence="10">
    <location>
        <begin position="46"/>
        <end position="430"/>
    </location>
</feature>
<evidence type="ECO:0000256" key="8">
    <source>
        <dbReference type="PIRSR" id="PIRSR038928-2"/>
    </source>
</evidence>
<dbReference type="Proteomes" id="UP001151699">
    <property type="component" value="Chromosome B"/>
</dbReference>
<dbReference type="PANTHER" id="PTHR11465">
    <property type="entry name" value="CATALASE"/>
    <property type="match status" value="1"/>
</dbReference>
<gene>
    <name evidence="11" type="primary">Cat_1</name>
    <name evidence="11" type="ORF">Bhyg_05783</name>
</gene>
<dbReference type="InterPro" id="IPR024711">
    <property type="entry name" value="Catalase_clade1/3"/>
</dbReference>
<dbReference type="PROSITE" id="PS51402">
    <property type="entry name" value="CATALASE_3"/>
    <property type="match status" value="1"/>
</dbReference>
<evidence type="ECO:0000256" key="4">
    <source>
        <dbReference type="ARBA" id="ARBA00022723"/>
    </source>
</evidence>
<feature type="binding site" description="axial binding residue" evidence="8">
    <location>
        <position position="376"/>
    </location>
    <ligand>
        <name>heme</name>
        <dbReference type="ChEBI" id="CHEBI:30413"/>
    </ligand>
    <ligandPart>
        <name>Fe</name>
        <dbReference type="ChEBI" id="CHEBI:18248"/>
    </ligandPart>
</feature>
<evidence type="ECO:0000313" key="11">
    <source>
        <dbReference type="EMBL" id="KAJ6640850.1"/>
    </source>
</evidence>
<dbReference type="Pfam" id="PF00199">
    <property type="entry name" value="Catalase"/>
    <property type="match status" value="1"/>
</dbReference>
<dbReference type="InterPro" id="IPR018028">
    <property type="entry name" value="Catalase"/>
</dbReference>
<dbReference type="GO" id="GO:0042744">
    <property type="term" value="P:hydrogen peroxide catabolic process"/>
    <property type="evidence" value="ECO:0007669"/>
    <property type="project" value="UniProtKB-KW"/>
</dbReference>
<keyword evidence="4 8" id="KW-0479">Metal-binding</keyword>
<dbReference type="GO" id="GO:0042542">
    <property type="term" value="P:response to hydrogen peroxide"/>
    <property type="evidence" value="ECO:0007669"/>
    <property type="project" value="TreeGrafter"/>
</dbReference>
<dbReference type="PRINTS" id="PR00067">
    <property type="entry name" value="CATALASE"/>
</dbReference>
<comment type="caution">
    <text evidence="11">The sequence shown here is derived from an EMBL/GenBank/DDBJ whole genome shotgun (WGS) entry which is preliminary data.</text>
</comment>
<evidence type="ECO:0000259" key="10">
    <source>
        <dbReference type="SMART" id="SM01060"/>
    </source>
</evidence>
<keyword evidence="9" id="KW-0732">Signal</keyword>
<keyword evidence="6 8" id="KW-0408">Iron</keyword>
<dbReference type="InterPro" id="IPR011614">
    <property type="entry name" value="Catalase_core"/>
</dbReference>
<keyword evidence="2" id="KW-0575">Peroxidase</keyword>